<evidence type="ECO:0000256" key="1">
    <source>
        <dbReference type="SAM" id="MobiDB-lite"/>
    </source>
</evidence>
<organism evidence="2 3">
    <name type="scientific">Aminobacter niigataensis</name>
    <dbReference type="NCBI Taxonomy" id="83265"/>
    <lineage>
        <taxon>Bacteria</taxon>
        <taxon>Pseudomonadati</taxon>
        <taxon>Pseudomonadota</taxon>
        <taxon>Alphaproteobacteria</taxon>
        <taxon>Hyphomicrobiales</taxon>
        <taxon>Phyllobacteriaceae</taxon>
        <taxon>Aminobacter</taxon>
    </lineage>
</organism>
<accession>A0ABR6KXD2</accession>
<evidence type="ECO:0000313" key="2">
    <source>
        <dbReference type="EMBL" id="MBB4648599.1"/>
    </source>
</evidence>
<comment type="caution">
    <text evidence="2">The sequence shown here is derived from an EMBL/GenBank/DDBJ whole genome shotgun (WGS) entry which is preliminary data.</text>
</comment>
<gene>
    <name evidence="2" type="ORF">GGQ99_000321</name>
</gene>
<sequence>MKKWDAAYKDYLSARNARAAGEAKSGDPSPELKHREAQALALLAEIKAEMDKVVADTRQRREPIGESIVVGTITTGEVESENPGEPGTNPSER</sequence>
<feature type="region of interest" description="Disordered" evidence="1">
    <location>
        <begin position="73"/>
        <end position="93"/>
    </location>
</feature>
<keyword evidence="3" id="KW-1185">Reference proteome</keyword>
<evidence type="ECO:0008006" key="4">
    <source>
        <dbReference type="Google" id="ProtNLM"/>
    </source>
</evidence>
<protein>
    <recommendedName>
        <fullName evidence="4">Transposase</fullName>
    </recommendedName>
</protein>
<evidence type="ECO:0000313" key="3">
    <source>
        <dbReference type="Proteomes" id="UP000539538"/>
    </source>
</evidence>
<dbReference type="RefSeq" id="WP_108679441.1">
    <property type="nucleotide sequence ID" value="NZ_BAAAVZ010000008.1"/>
</dbReference>
<reference evidence="2 3" key="1">
    <citation type="submission" date="2020-08" db="EMBL/GenBank/DDBJ databases">
        <title>Genomic Encyclopedia of Type Strains, Phase IV (KMG-IV): sequencing the most valuable type-strain genomes for metagenomic binning, comparative biology and taxonomic classification.</title>
        <authorList>
            <person name="Goeker M."/>
        </authorList>
    </citation>
    <scope>NUCLEOTIDE SEQUENCE [LARGE SCALE GENOMIC DNA]</scope>
    <source>
        <strain evidence="2 3">DSM 7050</strain>
    </source>
</reference>
<dbReference type="EMBL" id="JACHOT010000001">
    <property type="protein sequence ID" value="MBB4648599.1"/>
    <property type="molecule type" value="Genomic_DNA"/>
</dbReference>
<dbReference type="Proteomes" id="UP000539538">
    <property type="component" value="Unassembled WGS sequence"/>
</dbReference>
<proteinExistence type="predicted"/>
<name>A0ABR6KXD2_9HYPH</name>